<evidence type="ECO:0000313" key="2">
    <source>
        <dbReference type="Ensembl" id="ENSPTEP00000031466.1"/>
    </source>
</evidence>
<proteinExistence type="predicted"/>
<dbReference type="PANTHER" id="PTHR12174:SF22">
    <property type="entry name" value="SIGNAL PEPTIDE PEPTIDASE-LIKE 3"/>
    <property type="match status" value="1"/>
</dbReference>
<dbReference type="GO" id="GO:0006465">
    <property type="term" value="P:signal peptide processing"/>
    <property type="evidence" value="ECO:0007669"/>
    <property type="project" value="TreeGrafter"/>
</dbReference>
<evidence type="ECO:0000313" key="3">
    <source>
        <dbReference type="Proteomes" id="UP000694416"/>
    </source>
</evidence>
<dbReference type="GO" id="GO:0098553">
    <property type="term" value="C:lumenal side of endoplasmic reticulum membrane"/>
    <property type="evidence" value="ECO:0007669"/>
    <property type="project" value="TreeGrafter"/>
</dbReference>
<dbReference type="Proteomes" id="UP000694416">
    <property type="component" value="Unplaced"/>
</dbReference>
<feature type="transmembrane region" description="Helical" evidence="1">
    <location>
        <begin position="78"/>
        <end position="101"/>
    </location>
</feature>
<dbReference type="GO" id="GO:0042500">
    <property type="term" value="F:aspartic endopeptidase activity, intramembrane cleaving"/>
    <property type="evidence" value="ECO:0007669"/>
    <property type="project" value="InterPro"/>
</dbReference>
<dbReference type="GO" id="GO:0030660">
    <property type="term" value="C:Golgi-associated vesicle membrane"/>
    <property type="evidence" value="ECO:0007669"/>
    <property type="project" value="TreeGrafter"/>
</dbReference>
<dbReference type="Pfam" id="PF04258">
    <property type="entry name" value="Peptidase_A22B"/>
    <property type="match status" value="1"/>
</dbReference>
<feature type="transmembrane region" description="Helical" evidence="1">
    <location>
        <begin position="48"/>
        <end position="72"/>
    </location>
</feature>
<keyword evidence="1" id="KW-0812">Transmembrane</keyword>
<dbReference type="AlphaFoldDB" id="A0A8C9LVZ7"/>
<dbReference type="GO" id="GO:0033619">
    <property type="term" value="P:membrane protein proteolysis"/>
    <property type="evidence" value="ECO:0007669"/>
    <property type="project" value="TreeGrafter"/>
</dbReference>
<dbReference type="PANTHER" id="PTHR12174">
    <property type="entry name" value="SIGNAL PEPTIDE PEPTIDASE"/>
    <property type="match status" value="1"/>
</dbReference>
<accession>A0A8C9LVZ7</accession>
<reference evidence="2" key="1">
    <citation type="submission" date="2025-08" db="UniProtKB">
        <authorList>
            <consortium name="Ensembl"/>
        </authorList>
    </citation>
    <scope>IDENTIFICATION</scope>
</reference>
<keyword evidence="1" id="KW-0472">Membrane</keyword>
<organism evidence="2 3">
    <name type="scientific">Piliocolobus tephrosceles</name>
    <name type="common">Ugandan red Colobus</name>
    <dbReference type="NCBI Taxonomy" id="591936"/>
    <lineage>
        <taxon>Eukaryota</taxon>
        <taxon>Metazoa</taxon>
        <taxon>Chordata</taxon>
        <taxon>Craniata</taxon>
        <taxon>Vertebrata</taxon>
        <taxon>Euteleostomi</taxon>
        <taxon>Mammalia</taxon>
        <taxon>Eutheria</taxon>
        <taxon>Euarchontoglires</taxon>
        <taxon>Primates</taxon>
        <taxon>Haplorrhini</taxon>
        <taxon>Catarrhini</taxon>
        <taxon>Cercopithecidae</taxon>
        <taxon>Colobinae</taxon>
        <taxon>Piliocolobus</taxon>
    </lineage>
</organism>
<dbReference type="InterPro" id="IPR007369">
    <property type="entry name" value="Peptidase_A22B_SPP"/>
</dbReference>
<name>A0A8C9LVZ7_9PRIM</name>
<reference evidence="2" key="2">
    <citation type="submission" date="2025-09" db="UniProtKB">
        <authorList>
            <consortium name="Ensembl"/>
        </authorList>
    </citation>
    <scope>IDENTIFICATION</scope>
</reference>
<keyword evidence="1" id="KW-1133">Transmembrane helix</keyword>
<dbReference type="Ensembl" id="ENSPTET00000043374.1">
    <property type="protein sequence ID" value="ENSPTEP00000031466.1"/>
    <property type="gene ID" value="ENSPTEG00000030397.1"/>
</dbReference>
<evidence type="ECO:0000256" key="1">
    <source>
        <dbReference type="SAM" id="Phobius"/>
    </source>
</evidence>
<keyword evidence="3" id="KW-1185">Reference proteome</keyword>
<sequence length="112" mass="12545">MLGIGDMVMPGPLLCFDLCCDNYKRQARGDSCGGPGPANISGRMQKVFYFHCTLMGYFVDLLTATVASHIIHQAAQPLILIFCIPWRQCCLPSIFCVYFMFNKIKCGIAWCH</sequence>
<protein>
    <submittedName>
        <fullName evidence="2">Uncharacterized protein</fullName>
    </submittedName>
</protein>
<dbReference type="GO" id="GO:0098554">
    <property type="term" value="C:cytoplasmic side of endoplasmic reticulum membrane"/>
    <property type="evidence" value="ECO:0007669"/>
    <property type="project" value="TreeGrafter"/>
</dbReference>